<dbReference type="SUPFAM" id="SSF55804">
    <property type="entry name" value="Phoshotransferase/anion transport protein"/>
    <property type="match status" value="1"/>
</dbReference>
<comment type="caution">
    <text evidence="2">The sequence shown here is derived from an EMBL/GenBank/DDBJ whole genome shotgun (WGS) entry which is preliminary data.</text>
</comment>
<dbReference type="EMBL" id="JBFWIC010000001">
    <property type="protein sequence ID" value="MEZ0473288.1"/>
    <property type="molecule type" value="Genomic_DNA"/>
</dbReference>
<sequence>MPCTDLLAVDRIVILSEPVSRDALLDVVAGLLGAGPADAALVAACLHERERLCSTGIGHGVAVPHARGGRVPLGAFVRLAHPVAFDACDGDPVDLVFAMRVPEDHAEPHLQILADLAGCFADAAFRERLRAAADVTAVRALLLGDARRRRAA</sequence>
<proteinExistence type="predicted"/>
<dbReference type="Proteomes" id="UP001566331">
    <property type="component" value="Unassembled WGS sequence"/>
</dbReference>
<evidence type="ECO:0000313" key="2">
    <source>
        <dbReference type="EMBL" id="MEZ0473288.1"/>
    </source>
</evidence>
<dbReference type="Gene3D" id="3.40.930.10">
    <property type="entry name" value="Mannitol-specific EII, Chain A"/>
    <property type="match status" value="1"/>
</dbReference>
<dbReference type="Pfam" id="PF00359">
    <property type="entry name" value="PTS_EIIA_2"/>
    <property type="match status" value="1"/>
</dbReference>
<feature type="domain" description="PTS EIIA type-2" evidence="1">
    <location>
        <begin position="5"/>
        <end position="145"/>
    </location>
</feature>
<dbReference type="RefSeq" id="WP_370563399.1">
    <property type="nucleotide sequence ID" value="NZ_JBFWIB010000003.1"/>
</dbReference>
<protein>
    <submittedName>
        <fullName evidence="2">PTS sugar transporter subunit IIA</fullName>
    </submittedName>
</protein>
<keyword evidence="3" id="KW-1185">Reference proteome</keyword>
<dbReference type="PROSITE" id="PS00372">
    <property type="entry name" value="PTS_EIIA_TYPE_2_HIS"/>
    <property type="match status" value="1"/>
</dbReference>
<dbReference type="PANTHER" id="PTHR47738">
    <property type="entry name" value="PTS SYSTEM FRUCTOSE-LIKE EIIA COMPONENT-RELATED"/>
    <property type="match status" value="1"/>
</dbReference>
<dbReference type="InterPro" id="IPR016152">
    <property type="entry name" value="PTrfase/Anion_transptr"/>
</dbReference>
<evidence type="ECO:0000259" key="1">
    <source>
        <dbReference type="PROSITE" id="PS51094"/>
    </source>
</evidence>
<dbReference type="PROSITE" id="PS51094">
    <property type="entry name" value="PTS_EIIA_TYPE_2"/>
    <property type="match status" value="1"/>
</dbReference>
<dbReference type="PANTHER" id="PTHR47738:SF1">
    <property type="entry name" value="NITROGEN REGULATORY PROTEIN"/>
    <property type="match status" value="1"/>
</dbReference>
<dbReference type="InterPro" id="IPR002178">
    <property type="entry name" value="PTS_EIIA_type-2_dom"/>
</dbReference>
<accession>A0ABV4HL44</accession>
<dbReference type="InterPro" id="IPR051541">
    <property type="entry name" value="PTS_SugarTrans_NitroReg"/>
</dbReference>
<dbReference type="CDD" id="cd00211">
    <property type="entry name" value="PTS_IIA_fru"/>
    <property type="match status" value="1"/>
</dbReference>
<keyword evidence="2" id="KW-0813">Transport</keyword>
<organism evidence="2 3">
    <name type="scientific">Luteimonas salinilitoris</name>
    <dbReference type="NCBI Taxonomy" id="3237697"/>
    <lineage>
        <taxon>Bacteria</taxon>
        <taxon>Pseudomonadati</taxon>
        <taxon>Pseudomonadota</taxon>
        <taxon>Gammaproteobacteria</taxon>
        <taxon>Lysobacterales</taxon>
        <taxon>Lysobacteraceae</taxon>
        <taxon>Luteimonas</taxon>
    </lineage>
</organism>
<keyword evidence="2" id="KW-0762">Sugar transport</keyword>
<name>A0ABV4HL44_9GAMM</name>
<gene>
    <name evidence="2" type="ORF">AB6713_01450</name>
</gene>
<reference evidence="2 3" key="1">
    <citation type="submission" date="2024-07" db="EMBL/GenBank/DDBJ databases">
        <title>Luteimonas salilacus sp. nov., isolated from the shore soil of Salt Lake in Tibet of China.</title>
        <authorList>
            <person name="Zhang X."/>
            <person name="Li A."/>
        </authorList>
    </citation>
    <scope>NUCLEOTIDE SEQUENCE [LARGE SCALE GENOMIC DNA]</scope>
    <source>
        <strain evidence="2 3">B3-2-R+30</strain>
    </source>
</reference>
<evidence type="ECO:0000313" key="3">
    <source>
        <dbReference type="Proteomes" id="UP001566331"/>
    </source>
</evidence>